<sequence length="137" mass="16167">MIIPKHVYYRHLFRKISHMPAEMVMSERGRVSNTRKFRLKAEFISHNLYERTSWGELLRRLIVAGPVRQSDNQRDKKSKHIAIKDEGKTLLYQVFTDMNNVGKMIPGKLMLAEKFTLLICCKSSITSTWIMMKRRPL</sequence>
<name>A0A5B8W6N2_9SPHI</name>
<evidence type="ECO:0000313" key="2">
    <source>
        <dbReference type="Proteomes" id="UP000321362"/>
    </source>
</evidence>
<gene>
    <name evidence="1" type="ORF">FSB76_22455</name>
</gene>
<protein>
    <submittedName>
        <fullName evidence="1">Uncharacterized protein</fullName>
    </submittedName>
</protein>
<dbReference type="EMBL" id="CP042437">
    <property type="protein sequence ID" value="QEC78572.1"/>
    <property type="molecule type" value="Genomic_DNA"/>
</dbReference>
<reference evidence="1 2" key="1">
    <citation type="journal article" date="2013" name="J. Microbiol.">
        <title>Mucilaginibacter ginsenosidivorax sp. nov., with ginsenoside converting activity isolated from sediment.</title>
        <authorList>
            <person name="Kim J.K."/>
            <person name="Choi T.E."/>
            <person name="Liu Q.M."/>
            <person name="Park H.Y."/>
            <person name="Yi T.H."/>
            <person name="Yoon M.H."/>
            <person name="Kim S.C."/>
            <person name="Im W.T."/>
        </authorList>
    </citation>
    <scope>NUCLEOTIDE SEQUENCE [LARGE SCALE GENOMIC DNA]</scope>
    <source>
        <strain evidence="1 2">KHI28</strain>
    </source>
</reference>
<organism evidence="1 2">
    <name type="scientific">Mucilaginibacter ginsenosidivorax</name>
    <dbReference type="NCBI Taxonomy" id="862126"/>
    <lineage>
        <taxon>Bacteria</taxon>
        <taxon>Pseudomonadati</taxon>
        <taxon>Bacteroidota</taxon>
        <taxon>Sphingobacteriia</taxon>
        <taxon>Sphingobacteriales</taxon>
        <taxon>Sphingobacteriaceae</taxon>
        <taxon>Mucilaginibacter</taxon>
    </lineage>
</organism>
<dbReference type="Proteomes" id="UP000321362">
    <property type="component" value="Chromosome"/>
</dbReference>
<proteinExistence type="predicted"/>
<keyword evidence="2" id="KW-1185">Reference proteome</keyword>
<dbReference type="KEGG" id="mgk:FSB76_22455"/>
<accession>A0A5B8W6N2</accession>
<dbReference type="AlphaFoldDB" id="A0A5B8W6N2"/>
<evidence type="ECO:0000313" key="1">
    <source>
        <dbReference type="EMBL" id="QEC78572.1"/>
    </source>
</evidence>